<proteinExistence type="predicted"/>
<reference evidence="1" key="1">
    <citation type="journal article" date="2021" name="Proc. Natl. Acad. Sci. U.S.A.">
        <title>A Catalog of Tens of Thousands of Viruses from Human Metagenomes Reveals Hidden Associations with Chronic Diseases.</title>
        <authorList>
            <person name="Tisza M.J."/>
            <person name="Buck C.B."/>
        </authorList>
    </citation>
    <scope>NUCLEOTIDE SEQUENCE</scope>
    <source>
        <strain evidence="1">CteLh2</strain>
    </source>
</reference>
<protein>
    <submittedName>
        <fullName evidence="1">Uncharacterized protein</fullName>
    </submittedName>
</protein>
<sequence>MEAQEVNKSTQKQHFKRIIGVINISYEEFAIKLARIIQRLEREGADLTVDDIMLVRKLKTTIGYSVPTSIEDGTGCMINDFFL</sequence>
<name>A0A8S5U5T5_9CAUD</name>
<dbReference type="EMBL" id="BK016017">
    <property type="protein sequence ID" value="DAF89841.1"/>
    <property type="molecule type" value="Genomic_DNA"/>
</dbReference>
<organism evidence="1">
    <name type="scientific">Siphoviridae sp. cteLh2</name>
    <dbReference type="NCBI Taxonomy" id="2825590"/>
    <lineage>
        <taxon>Viruses</taxon>
        <taxon>Duplodnaviria</taxon>
        <taxon>Heunggongvirae</taxon>
        <taxon>Uroviricota</taxon>
        <taxon>Caudoviricetes</taxon>
    </lineage>
</organism>
<accession>A0A8S5U5T5</accession>
<evidence type="ECO:0000313" key="1">
    <source>
        <dbReference type="EMBL" id="DAF89841.1"/>
    </source>
</evidence>